<feature type="region of interest" description="Disordered" evidence="1">
    <location>
        <begin position="62"/>
        <end position="88"/>
    </location>
</feature>
<evidence type="ECO:0000313" key="4">
    <source>
        <dbReference type="Proteomes" id="UP000596248"/>
    </source>
</evidence>
<sequence>MKTMKKTCRFLTLTAVMAVTASLAVPAFAASEPGEKENTASFFSSFVSENHNIINPVTEEVAPVPSTTDGTAATTETSTTTPAVTATDAPFSLGGGWMNFPVQSDDDRKS</sequence>
<keyword evidence="4" id="KW-1185">Reference proteome</keyword>
<reference evidence="3 4" key="1">
    <citation type="submission" date="2021-01" db="EMBL/GenBank/DDBJ databases">
        <title>Identification of strong promoters based on the transcriptome of Brevibacillus choshinensis.</title>
        <authorList>
            <person name="Yao D."/>
            <person name="Zhang K."/>
            <person name="Wu J."/>
        </authorList>
    </citation>
    <scope>NUCLEOTIDE SEQUENCE [LARGE SCALE GENOMIC DNA]</scope>
    <source>
        <strain evidence="3 4">HPD31-SP3</strain>
    </source>
</reference>
<feature type="signal peptide" evidence="2">
    <location>
        <begin position="1"/>
        <end position="29"/>
    </location>
</feature>
<dbReference type="Proteomes" id="UP000596248">
    <property type="component" value="Chromosome"/>
</dbReference>
<feature type="compositionally biased region" description="Low complexity" evidence="1">
    <location>
        <begin position="64"/>
        <end position="88"/>
    </location>
</feature>
<accession>A0ABX7FV02</accession>
<evidence type="ECO:0008006" key="5">
    <source>
        <dbReference type="Google" id="ProtNLM"/>
    </source>
</evidence>
<evidence type="ECO:0000256" key="1">
    <source>
        <dbReference type="SAM" id="MobiDB-lite"/>
    </source>
</evidence>
<evidence type="ECO:0000256" key="2">
    <source>
        <dbReference type="SAM" id="SignalP"/>
    </source>
</evidence>
<gene>
    <name evidence="3" type="ORF">JNE38_08660</name>
</gene>
<keyword evidence="2" id="KW-0732">Signal</keyword>
<name>A0ABX7FV02_BRECH</name>
<protein>
    <recommendedName>
        <fullName evidence="5">Secreted protein</fullName>
    </recommendedName>
</protein>
<organism evidence="3 4">
    <name type="scientific">Brevibacillus choshinensis</name>
    <dbReference type="NCBI Taxonomy" id="54911"/>
    <lineage>
        <taxon>Bacteria</taxon>
        <taxon>Bacillati</taxon>
        <taxon>Bacillota</taxon>
        <taxon>Bacilli</taxon>
        <taxon>Bacillales</taxon>
        <taxon>Paenibacillaceae</taxon>
        <taxon>Brevibacillus</taxon>
    </lineage>
</organism>
<dbReference type="RefSeq" id="WP_203356183.1">
    <property type="nucleotide sequence ID" value="NZ_CP069127.1"/>
</dbReference>
<feature type="chain" id="PRO_5046130326" description="Secreted protein" evidence="2">
    <location>
        <begin position="30"/>
        <end position="110"/>
    </location>
</feature>
<proteinExistence type="predicted"/>
<dbReference type="EMBL" id="CP069127">
    <property type="protein sequence ID" value="QRG69186.1"/>
    <property type="molecule type" value="Genomic_DNA"/>
</dbReference>
<evidence type="ECO:0000313" key="3">
    <source>
        <dbReference type="EMBL" id="QRG69186.1"/>
    </source>
</evidence>